<dbReference type="PANTHER" id="PTHR32012:SF0">
    <property type="entry name" value="TRANSMEMBRANE PROTEIN 182"/>
    <property type="match status" value="1"/>
</dbReference>
<evidence type="ECO:0000256" key="4">
    <source>
        <dbReference type="ARBA" id="ARBA00022475"/>
    </source>
</evidence>
<keyword evidence="9 11" id="KW-0472">Membrane</keyword>
<dbReference type="Gene3D" id="1.20.140.150">
    <property type="match status" value="1"/>
</dbReference>
<dbReference type="AlphaFoldDB" id="A0A8D3AFE9"/>
<dbReference type="InterPro" id="IPR004031">
    <property type="entry name" value="PMP22/EMP/MP20/Claudin"/>
</dbReference>
<evidence type="ECO:0000256" key="11">
    <source>
        <dbReference type="SAM" id="Phobius"/>
    </source>
</evidence>
<evidence type="ECO:0000256" key="7">
    <source>
        <dbReference type="ARBA" id="ARBA00022729"/>
    </source>
</evidence>
<accession>A0A8D3AFE9</accession>
<evidence type="ECO:0000256" key="2">
    <source>
        <dbReference type="ARBA" id="ARBA00006418"/>
    </source>
</evidence>
<reference evidence="12" key="2">
    <citation type="submission" date="2025-08" db="UniProtKB">
        <authorList>
            <consortium name="Ensembl"/>
        </authorList>
    </citation>
    <scope>IDENTIFICATION</scope>
</reference>
<keyword evidence="8 11" id="KW-1133">Transmembrane helix</keyword>
<dbReference type="GO" id="GO:0007517">
    <property type="term" value="P:muscle organ development"/>
    <property type="evidence" value="ECO:0007669"/>
    <property type="project" value="UniProtKB-KW"/>
</dbReference>
<proteinExistence type="inferred from homology"/>
<reference evidence="12" key="1">
    <citation type="submission" date="2023-05" db="EMBL/GenBank/DDBJ databases">
        <title>High-quality long-read genome of Scophthalmus maximus.</title>
        <authorList>
            <person name="Lien S."/>
            <person name="Martinez P."/>
        </authorList>
    </citation>
    <scope>NUCLEOTIDE SEQUENCE [LARGE SCALE GENOMIC DNA]</scope>
</reference>
<evidence type="ECO:0000256" key="6">
    <source>
        <dbReference type="ARBA" id="ARBA00022692"/>
    </source>
</evidence>
<comment type="subcellular location">
    <subcellularLocation>
        <location evidence="1">Cell membrane</location>
        <topology evidence="1">Multi-pass membrane protein</topology>
    </subcellularLocation>
</comment>
<dbReference type="InterPro" id="IPR026763">
    <property type="entry name" value="TMEM182"/>
</dbReference>
<protein>
    <recommendedName>
        <fullName evidence="3">Transmembrane protein 182</fullName>
    </recommendedName>
</protein>
<gene>
    <name evidence="12" type="primary">LOC118310389</name>
</gene>
<sequence length="242" mass="26877">MSRAEKKTLLLFLALFFGAVGFLLVLFCCGTEYWLLAVESCRRPEDRHGVGGLLEGGAGDGVRLFHQGLFWRCSFAVTSHEYSTWDLWICESLQHGRTHTVYPKTLAFPSVFRTFWSIFLVSGVAAVVTGAFVLICACPLTNHKLFKVGGALQLCGGLCLLAVVLMYLMWVQVLDTLEQFALRRSLSSCPSFHLHVQHGPSFLLAPAAIFFCLLAGLLSVLAGRMIQRDETKEEIPERETSL</sequence>
<dbReference type="Pfam" id="PF13903">
    <property type="entry name" value="Claudin_2"/>
    <property type="match status" value="1"/>
</dbReference>
<keyword evidence="4" id="KW-1003">Cell membrane</keyword>
<feature type="transmembrane region" description="Helical" evidence="11">
    <location>
        <begin position="202"/>
        <end position="222"/>
    </location>
</feature>
<feature type="transmembrane region" description="Helical" evidence="11">
    <location>
        <begin position="115"/>
        <end position="138"/>
    </location>
</feature>
<evidence type="ECO:0000256" key="1">
    <source>
        <dbReference type="ARBA" id="ARBA00004651"/>
    </source>
</evidence>
<dbReference type="GeneTree" id="ENSGT00390000017581"/>
<dbReference type="Proteomes" id="UP000694558">
    <property type="component" value="Chromosome 1"/>
</dbReference>
<keyword evidence="10" id="KW-0325">Glycoprotein</keyword>
<evidence type="ECO:0000256" key="9">
    <source>
        <dbReference type="ARBA" id="ARBA00023136"/>
    </source>
</evidence>
<evidence type="ECO:0000256" key="3">
    <source>
        <dbReference type="ARBA" id="ARBA00014600"/>
    </source>
</evidence>
<organism evidence="12 13">
    <name type="scientific">Scophthalmus maximus</name>
    <name type="common">Turbot</name>
    <name type="synonym">Psetta maxima</name>
    <dbReference type="NCBI Taxonomy" id="52904"/>
    <lineage>
        <taxon>Eukaryota</taxon>
        <taxon>Metazoa</taxon>
        <taxon>Chordata</taxon>
        <taxon>Craniata</taxon>
        <taxon>Vertebrata</taxon>
        <taxon>Euteleostomi</taxon>
        <taxon>Actinopterygii</taxon>
        <taxon>Neopterygii</taxon>
        <taxon>Teleostei</taxon>
        <taxon>Neoteleostei</taxon>
        <taxon>Acanthomorphata</taxon>
        <taxon>Carangaria</taxon>
        <taxon>Pleuronectiformes</taxon>
        <taxon>Pleuronectoidei</taxon>
        <taxon>Scophthalmidae</taxon>
        <taxon>Scophthalmus</taxon>
    </lineage>
</organism>
<dbReference type="Ensembl" id="ENSSMAT00000017609.2">
    <property type="protein sequence ID" value="ENSSMAP00000017396.2"/>
    <property type="gene ID" value="ENSSMAG00000010680.2"/>
</dbReference>
<keyword evidence="7" id="KW-0732">Signal</keyword>
<evidence type="ECO:0000256" key="8">
    <source>
        <dbReference type="ARBA" id="ARBA00022989"/>
    </source>
</evidence>
<keyword evidence="6 11" id="KW-0812">Transmembrane</keyword>
<evidence type="ECO:0000313" key="13">
    <source>
        <dbReference type="Proteomes" id="UP000694558"/>
    </source>
</evidence>
<evidence type="ECO:0000256" key="10">
    <source>
        <dbReference type="ARBA" id="ARBA00023180"/>
    </source>
</evidence>
<feature type="transmembrane region" description="Helical" evidence="11">
    <location>
        <begin position="150"/>
        <end position="170"/>
    </location>
</feature>
<dbReference type="PANTHER" id="PTHR32012">
    <property type="entry name" value="TRANSMEMBRANE PROTEIN 182-RELATED"/>
    <property type="match status" value="1"/>
</dbReference>
<dbReference type="GO" id="GO:0005886">
    <property type="term" value="C:plasma membrane"/>
    <property type="evidence" value="ECO:0007669"/>
    <property type="project" value="UniProtKB-SubCell"/>
</dbReference>
<name>A0A8D3AFE9_SCOMX</name>
<evidence type="ECO:0000256" key="5">
    <source>
        <dbReference type="ARBA" id="ARBA00022541"/>
    </source>
</evidence>
<comment type="similarity">
    <text evidence="2">Belongs to the TMEM182 family.</text>
</comment>
<keyword evidence="5" id="KW-0517">Myogenesis</keyword>
<evidence type="ECO:0000313" key="12">
    <source>
        <dbReference type="Ensembl" id="ENSSMAP00000017396.2"/>
    </source>
</evidence>